<evidence type="ECO:0008006" key="5">
    <source>
        <dbReference type="Google" id="ProtNLM"/>
    </source>
</evidence>
<dbReference type="InterPro" id="IPR023251">
    <property type="entry name" value="Brr1"/>
</dbReference>
<sequence length="387" mass="43489">MAKRKREDDDDDSDDERPTGQAQILPVAKKLPANGEITDGLEYLFTVRRDALRLPHIASVPNPYAQPDRLFPPPPRTDVRSLMPSEEWRKMHVERFKNMRMNVLQPAQAKNIGPRAEPPAATPGFRERVLWWKFLAGEPESVWNAPVSRAAKRKRFFRGEEYDEPEEETAEMVFNEDGELLPAAPKNAGVHAQGPVAPREPTPHLLKAFDEDMSVYLLRHFAFWIRGHVKEAAMYDMTELHARWMFALLARLGQHMSADHMNSLRQVARACIELLQRRMQTRISSSAESNDARDDDIASSAASSPRATPEPGSRAEGHPIASGSGSRVDKAVIVDSVQLDKTMPTIDGNAFSERSCWVLLGTIIGVWGQTDLWEDVENMLRGLPTVA</sequence>
<evidence type="ECO:0000256" key="1">
    <source>
        <dbReference type="ARBA" id="ARBA00025758"/>
    </source>
</evidence>
<dbReference type="OrthoDB" id="428895at2759"/>
<dbReference type="PANTHER" id="PTHR12794">
    <property type="entry name" value="GEMIN2"/>
    <property type="match status" value="1"/>
</dbReference>
<comment type="similarity">
    <text evidence="1">Belongs to the gemin-2 family.</text>
</comment>
<name>A0A550CTK1_9AGAR</name>
<dbReference type="GO" id="GO:0032797">
    <property type="term" value="C:SMN complex"/>
    <property type="evidence" value="ECO:0007669"/>
    <property type="project" value="TreeGrafter"/>
</dbReference>
<dbReference type="PRINTS" id="PR02039">
    <property type="entry name" value="SPLICEFRBRR1"/>
</dbReference>
<dbReference type="AlphaFoldDB" id="A0A550CTK1"/>
<dbReference type="EMBL" id="VDMD01000002">
    <property type="protein sequence ID" value="TRM68118.1"/>
    <property type="molecule type" value="Genomic_DNA"/>
</dbReference>
<dbReference type="PANTHER" id="PTHR12794:SF0">
    <property type="entry name" value="GEM-ASSOCIATED PROTEIN 2"/>
    <property type="match status" value="1"/>
</dbReference>
<organism evidence="3 4">
    <name type="scientific">Schizophyllum amplum</name>
    <dbReference type="NCBI Taxonomy" id="97359"/>
    <lineage>
        <taxon>Eukaryota</taxon>
        <taxon>Fungi</taxon>
        <taxon>Dikarya</taxon>
        <taxon>Basidiomycota</taxon>
        <taxon>Agaricomycotina</taxon>
        <taxon>Agaricomycetes</taxon>
        <taxon>Agaricomycetidae</taxon>
        <taxon>Agaricales</taxon>
        <taxon>Schizophyllaceae</taxon>
        <taxon>Schizophyllum</taxon>
    </lineage>
</organism>
<dbReference type="GO" id="GO:0030532">
    <property type="term" value="C:small nuclear ribonucleoprotein complex"/>
    <property type="evidence" value="ECO:0007669"/>
    <property type="project" value="InterPro"/>
</dbReference>
<feature type="region of interest" description="Disordered" evidence="2">
    <location>
        <begin position="1"/>
        <end position="31"/>
    </location>
</feature>
<reference evidence="3 4" key="1">
    <citation type="journal article" date="2019" name="New Phytol.">
        <title>Comparative genomics reveals unique wood-decay strategies and fruiting body development in the Schizophyllaceae.</title>
        <authorList>
            <person name="Almasi E."/>
            <person name="Sahu N."/>
            <person name="Krizsan K."/>
            <person name="Balint B."/>
            <person name="Kovacs G.M."/>
            <person name="Kiss B."/>
            <person name="Cseklye J."/>
            <person name="Drula E."/>
            <person name="Henrissat B."/>
            <person name="Nagy I."/>
            <person name="Chovatia M."/>
            <person name="Adam C."/>
            <person name="LaButti K."/>
            <person name="Lipzen A."/>
            <person name="Riley R."/>
            <person name="Grigoriev I.V."/>
            <person name="Nagy L.G."/>
        </authorList>
    </citation>
    <scope>NUCLEOTIDE SEQUENCE [LARGE SCALE GENOMIC DNA]</scope>
    <source>
        <strain evidence="3 4">NL-1724</strain>
    </source>
</reference>
<keyword evidence="4" id="KW-1185">Reference proteome</keyword>
<dbReference type="GO" id="GO:0000387">
    <property type="term" value="P:spliceosomal snRNP assembly"/>
    <property type="evidence" value="ECO:0007669"/>
    <property type="project" value="InterPro"/>
</dbReference>
<feature type="region of interest" description="Disordered" evidence="2">
    <location>
        <begin position="283"/>
        <end position="326"/>
    </location>
</feature>
<evidence type="ECO:0000313" key="4">
    <source>
        <dbReference type="Proteomes" id="UP000320762"/>
    </source>
</evidence>
<dbReference type="Gene3D" id="1.20.58.1070">
    <property type="match status" value="1"/>
</dbReference>
<comment type="caution">
    <text evidence="3">The sequence shown here is derived from an EMBL/GenBank/DDBJ whole genome shotgun (WGS) entry which is preliminary data.</text>
</comment>
<evidence type="ECO:0000313" key="3">
    <source>
        <dbReference type="EMBL" id="TRM68118.1"/>
    </source>
</evidence>
<dbReference type="Pfam" id="PF04938">
    <property type="entry name" value="SIP1"/>
    <property type="match status" value="1"/>
</dbReference>
<protein>
    <recommendedName>
        <fullName evidence="5">Survival motor neuron interacting protein 1-domain-containing protein</fullName>
    </recommendedName>
</protein>
<dbReference type="InterPro" id="IPR035426">
    <property type="entry name" value="Gemin2/Brr1"/>
</dbReference>
<proteinExistence type="inferred from homology"/>
<gene>
    <name evidence="3" type="ORF">BD626DRAFT_545332</name>
</gene>
<dbReference type="Proteomes" id="UP000320762">
    <property type="component" value="Unassembled WGS sequence"/>
</dbReference>
<accession>A0A550CTK1</accession>
<evidence type="ECO:0000256" key="2">
    <source>
        <dbReference type="SAM" id="MobiDB-lite"/>
    </source>
</evidence>